<evidence type="ECO:0000313" key="5">
    <source>
        <dbReference type="Proteomes" id="UP000605970"/>
    </source>
</evidence>
<evidence type="ECO:0000256" key="2">
    <source>
        <dbReference type="ARBA" id="ARBA00007643"/>
    </source>
</evidence>
<name>A0A8S9ZY00_9BILA</name>
<keyword evidence="3" id="KW-0539">Nucleus</keyword>
<dbReference type="Proteomes" id="UP000605970">
    <property type="component" value="Unassembled WGS sequence"/>
</dbReference>
<dbReference type="GO" id="GO:0000398">
    <property type="term" value="P:mRNA splicing, via spliceosome"/>
    <property type="evidence" value="ECO:0007669"/>
    <property type="project" value="TreeGrafter"/>
</dbReference>
<accession>A0A8S9ZY00</accession>
<organism evidence="4 5">
    <name type="scientific">Meloidogyne graminicola</name>
    <dbReference type="NCBI Taxonomy" id="189291"/>
    <lineage>
        <taxon>Eukaryota</taxon>
        <taxon>Metazoa</taxon>
        <taxon>Ecdysozoa</taxon>
        <taxon>Nematoda</taxon>
        <taxon>Chromadorea</taxon>
        <taxon>Rhabditida</taxon>
        <taxon>Tylenchina</taxon>
        <taxon>Tylenchomorpha</taxon>
        <taxon>Tylenchoidea</taxon>
        <taxon>Meloidogynidae</taxon>
        <taxon>Meloidogyninae</taxon>
        <taxon>Meloidogyne</taxon>
    </lineage>
</organism>
<comment type="similarity">
    <text evidence="2">Belongs to the TLS1 family.</text>
</comment>
<comment type="caution">
    <text evidence="4">The sequence shown here is derived from an EMBL/GenBank/DDBJ whole genome shotgun (WGS) entry which is preliminary data.</text>
</comment>
<dbReference type="GO" id="GO:0005681">
    <property type="term" value="C:spliceosomal complex"/>
    <property type="evidence" value="ECO:0007669"/>
    <property type="project" value="TreeGrafter"/>
</dbReference>
<dbReference type="PANTHER" id="PTHR13486">
    <property type="entry name" value="TELOMERE LENGTH AND SILENCING PROTEIN 1 TLS1 FAMILY MEMBER"/>
    <property type="match status" value="1"/>
</dbReference>
<dbReference type="Pfam" id="PF07052">
    <property type="entry name" value="Hep_59"/>
    <property type="match status" value="1"/>
</dbReference>
<proteinExistence type="inferred from homology"/>
<dbReference type="EMBL" id="JABEBT010000014">
    <property type="protein sequence ID" value="KAF7638130.1"/>
    <property type="molecule type" value="Genomic_DNA"/>
</dbReference>
<gene>
    <name evidence="4" type="ORF">Mgra_00002358</name>
</gene>
<keyword evidence="5" id="KW-1185">Reference proteome</keyword>
<sequence length="223" mass="25826">MFRKPNIKANLRKKTVEDDFNSNDVEYEHQEIESRIKDIQEAQRVRQRRNGMDAVECAVGRELAREFARLDEDPFKMSGGAMLRLTDTQRAALNAADIEADIKEQFKKETLLRDEHEEMRRYVEARLKRQNTLLSDSSSEDGSKRAKHLSPEEEILFKAAERVQNCSSKRKEELLSNQMLVGIPEVDLGIETRISNIVATEQKKTELLKKGIIPRPLSDNWRT</sequence>
<dbReference type="PANTHER" id="PTHR13486:SF2">
    <property type="entry name" value="SPLICING FACTOR C9ORF78"/>
    <property type="match status" value="1"/>
</dbReference>
<evidence type="ECO:0000256" key="3">
    <source>
        <dbReference type="ARBA" id="ARBA00023242"/>
    </source>
</evidence>
<comment type="subcellular location">
    <subcellularLocation>
        <location evidence="1">Nucleus</location>
    </subcellularLocation>
</comment>
<protein>
    <submittedName>
        <fullName evidence="4">Uncharacterized protein</fullName>
    </submittedName>
</protein>
<evidence type="ECO:0000256" key="1">
    <source>
        <dbReference type="ARBA" id="ARBA00004123"/>
    </source>
</evidence>
<evidence type="ECO:0000313" key="4">
    <source>
        <dbReference type="EMBL" id="KAF7638130.1"/>
    </source>
</evidence>
<dbReference type="AlphaFoldDB" id="A0A8S9ZY00"/>
<reference evidence="4" key="1">
    <citation type="journal article" date="2020" name="Ecol. Evol.">
        <title>Genome structure and content of the rice root-knot nematode (Meloidogyne graminicola).</title>
        <authorList>
            <person name="Phan N.T."/>
            <person name="Danchin E.G.J."/>
            <person name="Klopp C."/>
            <person name="Perfus-Barbeoch L."/>
            <person name="Kozlowski D.K."/>
            <person name="Koutsovoulos G.D."/>
            <person name="Lopez-Roques C."/>
            <person name="Bouchez O."/>
            <person name="Zahm M."/>
            <person name="Besnard G."/>
            <person name="Bellafiore S."/>
        </authorList>
    </citation>
    <scope>NUCLEOTIDE SEQUENCE</scope>
    <source>
        <strain evidence="4">VN-18</strain>
    </source>
</reference>
<dbReference type="OrthoDB" id="5627at2759"/>
<dbReference type="InterPro" id="IPR010756">
    <property type="entry name" value="Tls1-like"/>
</dbReference>